<feature type="compositionally biased region" description="Low complexity" evidence="4">
    <location>
        <begin position="41"/>
        <end position="51"/>
    </location>
</feature>
<dbReference type="GO" id="GO:0004176">
    <property type="term" value="F:ATP-dependent peptidase activity"/>
    <property type="evidence" value="ECO:0007669"/>
    <property type="project" value="InterPro"/>
</dbReference>
<organism evidence="5">
    <name type="scientific">Chloropicon laureae</name>
    <dbReference type="NCBI Taxonomy" id="464258"/>
    <lineage>
        <taxon>Eukaryota</taxon>
        <taxon>Viridiplantae</taxon>
        <taxon>Chlorophyta</taxon>
        <taxon>Chloropicophyceae</taxon>
        <taxon>Chloropicales</taxon>
        <taxon>Chloropicaceae</taxon>
        <taxon>Chloropicon</taxon>
    </lineage>
</organism>
<protein>
    <recommendedName>
        <fullName evidence="3">ATP-dependent Clp protease proteolytic subunit</fullName>
    </recommendedName>
</protein>
<accession>A0A7S3DYX8</accession>
<reference evidence="5" key="1">
    <citation type="submission" date="2021-01" db="EMBL/GenBank/DDBJ databases">
        <authorList>
            <person name="Corre E."/>
            <person name="Pelletier E."/>
            <person name="Niang G."/>
            <person name="Scheremetjew M."/>
            <person name="Finn R."/>
            <person name="Kale V."/>
            <person name="Holt S."/>
            <person name="Cochrane G."/>
            <person name="Meng A."/>
            <person name="Brown T."/>
            <person name="Cohen L."/>
        </authorList>
    </citation>
    <scope>NUCLEOTIDE SEQUENCE</scope>
    <source>
        <strain evidence="5">RCC856</strain>
    </source>
</reference>
<proteinExistence type="inferred from homology"/>
<dbReference type="EMBL" id="HBHU01000842">
    <property type="protein sequence ID" value="CAE0008111.1"/>
    <property type="molecule type" value="Transcribed_RNA"/>
</dbReference>
<dbReference type="GO" id="GO:0009536">
    <property type="term" value="C:plastid"/>
    <property type="evidence" value="ECO:0007669"/>
    <property type="project" value="UniProtKB-ARBA"/>
</dbReference>
<dbReference type="PANTHER" id="PTHR10381:SF47">
    <property type="entry name" value="ATP-DEPENDENT CLP PROTEASE PROTEOLYTIC SUBUNIT-RELATED PROTEIN 4, CHLOROPLASTIC"/>
    <property type="match status" value="1"/>
</dbReference>
<comment type="subunit">
    <text evidence="2">Component of the chloroplastic Clp protease core complex which consist of at least 16 proteins: CLPP4 (3 copies), CLPP5 (3 copies), CLPR4 (2 copies), ClpP1 (1 copy), CLPP6 (1 copy), CLPR2 (1 copy), CLPT1 (1 copy), CLPT2 (1 copy) and 3 copies of CLPP3 and/or CLPR1 and/or CLPR3. The core complex is organized in two heptameric rings, one containing CLPP3,4,5,6 in a 1:2:3:1 ratio and the other CLPP1 and CLPR1,2,3,4 in a 3:1:1:1:1 ratio.</text>
</comment>
<sequence>MRTAAVGARGSRGAAALASASGGQSGHNPASTLAFGGGAGRQQQQQRYGARPSSFSLRGRGASLERPSKRVVATRVIPSLIGDANTQPPPDLPSFLFKERIVYLGMTLVPSVTELLVAELLYLQFEDPQKPIYFYINSTGTTKQGDKMAYDAEAFAIYDTLSYVKNPVYTVCVGTAWGEAAMLLAAGEKGHRAALPSSTIMIKEPIATKRGQASDLDLARLELREVREEVVKTLAKHTERTIEQVSEDIKRPIYMKPEKAIEYGIIDKVMDE</sequence>
<evidence type="ECO:0000256" key="4">
    <source>
        <dbReference type="SAM" id="MobiDB-lite"/>
    </source>
</evidence>
<dbReference type="GO" id="GO:0051117">
    <property type="term" value="F:ATPase binding"/>
    <property type="evidence" value="ECO:0007669"/>
    <property type="project" value="TreeGrafter"/>
</dbReference>
<dbReference type="GO" id="GO:0006515">
    <property type="term" value="P:protein quality control for misfolded or incompletely synthesized proteins"/>
    <property type="evidence" value="ECO:0007669"/>
    <property type="project" value="TreeGrafter"/>
</dbReference>
<dbReference type="PRINTS" id="PR00127">
    <property type="entry name" value="CLPPROTEASEP"/>
</dbReference>
<evidence type="ECO:0000256" key="3">
    <source>
        <dbReference type="RuleBase" id="RU003567"/>
    </source>
</evidence>
<gene>
    <name evidence="5" type="ORF">CLAU1311_LOCUS524</name>
</gene>
<dbReference type="GO" id="GO:0004252">
    <property type="term" value="F:serine-type endopeptidase activity"/>
    <property type="evidence" value="ECO:0007669"/>
    <property type="project" value="InterPro"/>
</dbReference>
<name>A0A7S3DYX8_9CHLO</name>
<dbReference type="InterPro" id="IPR023562">
    <property type="entry name" value="ClpP/TepA"/>
</dbReference>
<evidence type="ECO:0000313" key="5">
    <source>
        <dbReference type="EMBL" id="CAE0008111.1"/>
    </source>
</evidence>
<dbReference type="InterPro" id="IPR001907">
    <property type="entry name" value="ClpP"/>
</dbReference>
<evidence type="ECO:0000256" key="1">
    <source>
        <dbReference type="ARBA" id="ARBA00007039"/>
    </source>
</evidence>
<dbReference type="InterPro" id="IPR029045">
    <property type="entry name" value="ClpP/crotonase-like_dom_sf"/>
</dbReference>
<comment type="similarity">
    <text evidence="1 3">Belongs to the peptidase S14 family.</text>
</comment>
<dbReference type="AlphaFoldDB" id="A0A7S3DYX8"/>
<evidence type="ECO:0000256" key="2">
    <source>
        <dbReference type="ARBA" id="ARBA00062827"/>
    </source>
</evidence>
<dbReference type="SUPFAM" id="SSF52096">
    <property type="entry name" value="ClpP/crotonase"/>
    <property type="match status" value="1"/>
</dbReference>
<dbReference type="Pfam" id="PF00574">
    <property type="entry name" value="CLP_protease"/>
    <property type="match status" value="1"/>
</dbReference>
<feature type="region of interest" description="Disordered" evidence="4">
    <location>
        <begin position="17"/>
        <end position="62"/>
    </location>
</feature>
<dbReference type="GO" id="GO:0009368">
    <property type="term" value="C:endopeptidase Clp complex"/>
    <property type="evidence" value="ECO:0007669"/>
    <property type="project" value="TreeGrafter"/>
</dbReference>
<dbReference type="FunFam" id="3.90.226.10:FF:000020">
    <property type="entry name" value="ATP-dependent Clp protease proteolytic subunit"/>
    <property type="match status" value="1"/>
</dbReference>
<dbReference type="CDD" id="cd07017">
    <property type="entry name" value="S14_ClpP_2"/>
    <property type="match status" value="1"/>
</dbReference>
<dbReference type="PANTHER" id="PTHR10381">
    <property type="entry name" value="ATP-DEPENDENT CLP PROTEASE PROTEOLYTIC SUBUNIT"/>
    <property type="match status" value="1"/>
</dbReference>
<dbReference type="Gene3D" id="3.90.226.10">
    <property type="entry name" value="2-enoyl-CoA Hydratase, Chain A, domain 1"/>
    <property type="match status" value="1"/>
</dbReference>